<dbReference type="RefSeq" id="WP_382382156.1">
    <property type="nucleotide sequence ID" value="NZ_JBHMEZ010000003.1"/>
</dbReference>
<dbReference type="PANTHER" id="PTHR33607">
    <property type="entry name" value="ENDONUCLEASE-1"/>
    <property type="match status" value="1"/>
</dbReference>
<keyword evidence="2" id="KW-0540">Nuclease</keyword>
<dbReference type="InterPro" id="IPR003961">
    <property type="entry name" value="FN3_dom"/>
</dbReference>
<evidence type="ECO:0000256" key="4">
    <source>
        <dbReference type="ARBA" id="ARBA00022801"/>
    </source>
</evidence>
<accession>A0ABV5F0P6</accession>
<feature type="signal peptide" evidence="6">
    <location>
        <begin position="1"/>
        <end position="21"/>
    </location>
</feature>
<keyword evidence="4" id="KW-0378">Hydrolase</keyword>
<dbReference type="Proteomes" id="UP001589605">
    <property type="component" value="Unassembled WGS sequence"/>
</dbReference>
<dbReference type="InterPro" id="IPR036116">
    <property type="entry name" value="FN3_sf"/>
</dbReference>
<dbReference type="NCBIfam" id="TIGR04183">
    <property type="entry name" value="Por_Secre_tail"/>
    <property type="match status" value="1"/>
</dbReference>
<feature type="region of interest" description="Disordered" evidence="5">
    <location>
        <begin position="94"/>
        <end position="155"/>
    </location>
</feature>
<evidence type="ECO:0000256" key="1">
    <source>
        <dbReference type="ARBA" id="ARBA00006429"/>
    </source>
</evidence>
<organism evidence="8 9">
    <name type="scientific">Formosa undariae</name>
    <dbReference type="NCBI Taxonomy" id="1325436"/>
    <lineage>
        <taxon>Bacteria</taxon>
        <taxon>Pseudomonadati</taxon>
        <taxon>Bacteroidota</taxon>
        <taxon>Flavobacteriia</taxon>
        <taxon>Flavobacteriales</taxon>
        <taxon>Flavobacteriaceae</taxon>
        <taxon>Formosa</taxon>
    </lineage>
</organism>
<name>A0ABV5F0P6_9FLAO</name>
<evidence type="ECO:0000256" key="6">
    <source>
        <dbReference type="SAM" id="SignalP"/>
    </source>
</evidence>
<gene>
    <name evidence="8" type="ORF">ACFFVB_07830</name>
</gene>
<keyword evidence="3 6" id="KW-0732">Signal</keyword>
<dbReference type="EMBL" id="JBHMEZ010000003">
    <property type="protein sequence ID" value="MFB9052989.1"/>
    <property type="molecule type" value="Genomic_DNA"/>
</dbReference>
<dbReference type="PANTHER" id="PTHR33607:SF2">
    <property type="entry name" value="ENDONUCLEASE-1"/>
    <property type="match status" value="1"/>
</dbReference>
<dbReference type="SUPFAM" id="SSF49265">
    <property type="entry name" value="Fibronectin type III"/>
    <property type="match status" value="1"/>
</dbReference>
<feature type="chain" id="PRO_5046476175" evidence="6">
    <location>
        <begin position="22"/>
        <end position="752"/>
    </location>
</feature>
<evidence type="ECO:0000256" key="3">
    <source>
        <dbReference type="ARBA" id="ARBA00022729"/>
    </source>
</evidence>
<dbReference type="InterPro" id="IPR044925">
    <property type="entry name" value="His-Me_finger_sf"/>
</dbReference>
<dbReference type="Pfam" id="PF18962">
    <property type="entry name" value="Por_Secre_tail"/>
    <property type="match status" value="1"/>
</dbReference>
<comment type="caution">
    <text evidence="8">The sequence shown here is derived from an EMBL/GenBank/DDBJ whole genome shotgun (WGS) entry which is preliminary data.</text>
</comment>
<proteinExistence type="inferred from homology"/>
<dbReference type="Pfam" id="PF00041">
    <property type="entry name" value="fn3"/>
    <property type="match status" value="1"/>
</dbReference>
<dbReference type="CDD" id="cd00063">
    <property type="entry name" value="FN3"/>
    <property type="match status" value="1"/>
</dbReference>
<evidence type="ECO:0000256" key="5">
    <source>
        <dbReference type="SAM" id="MobiDB-lite"/>
    </source>
</evidence>
<dbReference type="GO" id="GO:0004519">
    <property type="term" value="F:endonuclease activity"/>
    <property type="evidence" value="ECO:0007669"/>
    <property type="project" value="UniProtKB-KW"/>
</dbReference>
<sequence>MKHFYLSVCLTFSTLFGFAQINPPETLQAYYNTVNFSKTGVELKEDLSAVTIAKHVKELTYTPEVWEALKVTDLDPDNSNNVLLMYGYNDTDNNISTDRSRDKNKNGGNQGEWNREHIYAKSLGTPNLGTEGPGSDAQMLRPSDIGRNADRNNLKFADGSGTSDFSESGWYPGDEWKGDCARIVMYMYIRYGERCLPTNVGFGDAAQTPDDMIDLFLEWNIEDPVSEFEKQRNTYHGNTSNTYAQGNRNPFIDNPYLATAIWGGADAQNLWDGNIAEDDTEAPTVPTLLASSDITASSITLTWTASTDNIAVASYNVYMDGTFLMKAYTNTITISDLDADTTYAFTITAEDASNNISAVSESISATTTGEIVMDYCTSESFENLSSTIDVNDSSYAERTWTGDNGLEWTATGARIDQNIDGTKAVAIDKNNSGSLTAQTTSNGIGSLTVTTLRVFGGGSGTLDLVVNGEVVGQIPYNEFEQTTTIENINIAGNVTVELNNITSDNRDRIVIDNLAWTCYENTNSDYCTEETFTNLTPIQDLNDSQYGDRTWTGDNGLVWTATDARIDQNIELSKVITIRDGVLTAPKTTGGIGTLTVTTQRVFGGGSGTFDVVVNGNIVGQIAYSDVVQTVTVENINVNGEVTLELNNKSTSSDRVIIENLAWTCYDSSLSIEDDILNAVKVYPNPMEDLLNIAMPNGEVSQVDIYNILGKLVLSKTIQNSTSISTQNLQSGVYILRVTQNNKTINKKLVKN</sequence>
<dbReference type="SUPFAM" id="SSF54060">
    <property type="entry name" value="His-Me finger endonucleases"/>
    <property type="match status" value="1"/>
</dbReference>
<dbReference type="SMART" id="SM00060">
    <property type="entry name" value="FN3"/>
    <property type="match status" value="1"/>
</dbReference>
<dbReference type="Gene3D" id="2.60.40.10">
    <property type="entry name" value="Immunoglobulins"/>
    <property type="match status" value="1"/>
</dbReference>
<evidence type="ECO:0000313" key="9">
    <source>
        <dbReference type="Proteomes" id="UP001589605"/>
    </source>
</evidence>
<feature type="domain" description="Fibronectin type-III" evidence="7">
    <location>
        <begin position="282"/>
        <end position="371"/>
    </location>
</feature>
<dbReference type="InterPro" id="IPR013783">
    <property type="entry name" value="Ig-like_fold"/>
</dbReference>
<evidence type="ECO:0000259" key="7">
    <source>
        <dbReference type="PROSITE" id="PS50853"/>
    </source>
</evidence>
<comment type="similarity">
    <text evidence="1">Belongs to the EndA/NucM nuclease family.</text>
</comment>
<protein>
    <submittedName>
        <fullName evidence="8">Endonuclease</fullName>
    </submittedName>
</protein>
<evidence type="ECO:0000313" key="8">
    <source>
        <dbReference type="EMBL" id="MFB9052989.1"/>
    </source>
</evidence>
<dbReference type="Pfam" id="PF04231">
    <property type="entry name" value="Endonuclease_1"/>
    <property type="match status" value="1"/>
</dbReference>
<keyword evidence="9" id="KW-1185">Reference proteome</keyword>
<keyword evidence="8" id="KW-0255">Endonuclease</keyword>
<dbReference type="PROSITE" id="PS50853">
    <property type="entry name" value="FN3"/>
    <property type="match status" value="1"/>
</dbReference>
<evidence type="ECO:0000256" key="2">
    <source>
        <dbReference type="ARBA" id="ARBA00022722"/>
    </source>
</evidence>
<dbReference type="InterPro" id="IPR026444">
    <property type="entry name" value="Secre_tail"/>
</dbReference>
<reference evidence="8 9" key="1">
    <citation type="submission" date="2024-09" db="EMBL/GenBank/DDBJ databases">
        <authorList>
            <person name="Sun Q."/>
            <person name="Mori K."/>
        </authorList>
    </citation>
    <scope>NUCLEOTIDE SEQUENCE [LARGE SCALE GENOMIC DNA]</scope>
    <source>
        <strain evidence="8 9">CECT 8286</strain>
    </source>
</reference>
<dbReference type="InterPro" id="IPR007346">
    <property type="entry name" value="Endonuclease-I"/>
</dbReference>